<protein>
    <recommendedName>
        <fullName evidence="6">Venom dipeptidyl peptidase 4</fullName>
    </recommendedName>
</protein>
<organism evidence="10 11">
    <name type="scientific">Trachymyrmex septentrionalis</name>
    <dbReference type="NCBI Taxonomy" id="34720"/>
    <lineage>
        <taxon>Eukaryota</taxon>
        <taxon>Metazoa</taxon>
        <taxon>Ecdysozoa</taxon>
        <taxon>Arthropoda</taxon>
        <taxon>Hexapoda</taxon>
        <taxon>Insecta</taxon>
        <taxon>Pterygota</taxon>
        <taxon>Neoptera</taxon>
        <taxon>Endopterygota</taxon>
        <taxon>Hymenoptera</taxon>
        <taxon>Apocrita</taxon>
        <taxon>Aculeata</taxon>
        <taxon>Formicoidea</taxon>
        <taxon>Formicidae</taxon>
        <taxon>Myrmicinae</taxon>
        <taxon>Trachymyrmex</taxon>
    </lineage>
</organism>
<feature type="domain" description="Dipeptidylpeptidase IV N-terminal" evidence="9">
    <location>
        <begin position="300"/>
        <end position="456"/>
    </location>
</feature>
<feature type="domain" description="Peptidase S9 prolyl oligopeptidase catalytic" evidence="8">
    <location>
        <begin position="541"/>
        <end position="742"/>
    </location>
</feature>
<comment type="subcellular location">
    <subcellularLocation>
        <location evidence="1">Secreted</location>
    </subcellularLocation>
</comment>
<proteinExistence type="inferred from homology"/>
<dbReference type="STRING" id="34720.A0A195FVS0"/>
<gene>
    <name evidence="10" type="ORF">ALC56_01492</name>
</gene>
<dbReference type="GO" id="GO:0008239">
    <property type="term" value="F:dipeptidyl-peptidase activity"/>
    <property type="evidence" value="ECO:0007669"/>
    <property type="project" value="TreeGrafter"/>
</dbReference>
<evidence type="ECO:0000259" key="8">
    <source>
        <dbReference type="Pfam" id="PF00326"/>
    </source>
</evidence>
<keyword evidence="11" id="KW-1185">Reference proteome</keyword>
<keyword evidence="7" id="KW-0472">Membrane</keyword>
<evidence type="ECO:0000313" key="10">
    <source>
        <dbReference type="EMBL" id="KYN43954.1"/>
    </source>
</evidence>
<dbReference type="Proteomes" id="UP000078541">
    <property type="component" value="Unassembled WGS sequence"/>
</dbReference>
<keyword evidence="3" id="KW-0964">Secreted</keyword>
<dbReference type="SUPFAM" id="SSF53474">
    <property type="entry name" value="alpha/beta-Hydrolases"/>
    <property type="match status" value="1"/>
</dbReference>
<dbReference type="AlphaFoldDB" id="A0A195FVS0"/>
<dbReference type="GO" id="GO:0005576">
    <property type="term" value="C:extracellular region"/>
    <property type="evidence" value="ECO:0007669"/>
    <property type="project" value="UniProtKB-SubCell"/>
</dbReference>
<evidence type="ECO:0000256" key="5">
    <source>
        <dbReference type="ARBA" id="ARBA00023180"/>
    </source>
</evidence>
<dbReference type="InterPro" id="IPR050278">
    <property type="entry name" value="Serine_Prot_S9B/DPPIV"/>
</dbReference>
<evidence type="ECO:0000313" key="11">
    <source>
        <dbReference type="Proteomes" id="UP000078541"/>
    </source>
</evidence>
<dbReference type="Pfam" id="PF00930">
    <property type="entry name" value="DPPIV_N"/>
    <property type="match status" value="2"/>
</dbReference>
<dbReference type="Gene3D" id="2.140.10.30">
    <property type="entry name" value="Dipeptidylpeptidase IV, N-terminal domain"/>
    <property type="match status" value="2"/>
</dbReference>
<comment type="similarity">
    <text evidence="2">Belongs to the peptidase S9B family. DPPIV subfamily.</text>
</comment>
<keyword evidence="5" id="KW-0325">Glycoprotein</keyword>
<sequence>MPVVPGGAYQQGPTCFDRMKLGFTIGFCVGMASGALFGGFSALRKSFFLEEIYLYTYYSSGFNGSWISDNEFIVGSIITGDITITNVKTKETRQIFNGTDLPLPYKLSTATISADKQYILFGYNTRRVFRHSTVKNYVVYDIQDGTFEEIENGTFISLALWSPIGSDLVYVFDNDIYHMTFNRSQNVVRRLTTSGEANIVFNGIPDWVYEEEVFGSATAMWFSPDGQHLAFATFNDTVVKDMAYFHYGTPGSLEDQYPTEVKIKYPKVGTPNPVVSLSVIDLFDPLSEAVILEAPINEVNQSQMTMYDIQGDAKLVLSDEETEGWLQPNLPIRTRDYILLLRREPSGTSAGRFRHINRYEYKDGQFIMPLDLTPGPSEVHAILAADSPRGKVYYLATAPGEPSQRNLYSVPLDGSQKPTCISCKLLTPEGNKCTYATASFSSWRSYYAFICSGPDPATVTINDNNHQSVLIWNTNQDTRARLSRRLMPQQKDFNVTVNGYDCRVRLFLPPDFDESKSYPMMVFVYGGPNTVRIVDDAKYGYEYYLTTNRSMVHAWIDGRGSAFKGSNMLFEIYRKLGTVEIEDTIAVTEILQKQYSWIDANRTGIWGWSYGGFTTGMVMAQDTNFVFKCGISVAPVTSWIYYDSIYTERLMGLPTPEDNLDGYNRTDISQRSEGIRGKKYMLIHGTGDDNVHYQQALALAKSLEYKDILFEQVTYTDEAHSLENVSPHLYHTMDKFWCECFGWGH</sequence>
<keyword evidence="4" id="KW-0732">Signal</keyword>
<evidence type="ECO:0000256" key="6">
    <source>
        <dbReference type="ARBA" id="ARBA00072929"/>
    </source>
</evidence>
<dbReference type="GO" id="GO:0005886">
    <property type="term" value="C:plasma membrane"/>
    <property type="evidence" value="ECO:0007669"/>
    <property type="project" value="TreeGrafter"/>
</dbReference>
<evidence type="ECO:0000256" key="3">
    <source>
        <dbReference type="ARBA" id="ARBA00022525"/>
    </source>
</evidence>
<feature type="transmembrane region" description="Helical" evidence="7">
    <location>
        <begin position="21"/>
        <end position="43"/>
    </location>
</feature>
<dbReference type="Gene3D" id="3.40.50.1820">
    <property type="entry name" value="alpha/beta hydrolase"/>
    <property type="match status" value="1"/>
</dbReference>
<keyword evidence="7" id="KW-0812">Transmembrane</keyword>
<dbReference type="InterPro" id="IPR002469">
    <property type="entry name" value="Peptidase_S9B_N"/>
</dbReference>
<feature type="domain" description="Dipeptidylpeptidase IV N-terminal" evidence="9">
    <location>
        <begin position="113"/>
        <end position="284"/>
    </location>
</feature>
<dbReference type="Pfam" id="PF10247">
    <property type="entry name" value="Romo1"/>
    <property type="match status" value="1"/>
</dbReference>
<dbReference type="PANTHER" id="PTHR11731:SF154">
    <property type="entry name" value="VENOM DIPEPTIDYL PEPTIDASE 4-LIKE PROTEIN"/>
    <property type="match status" value="1"/>
</dbReference>
<dbReference type="Pfam" id="PF00326">
    <property type="entry name" value="Peptidase_S9"/>
    <property type="match status" value="1"/>
</dbReference>
<accession>A0A195FVS0</accession>
<dbReference type="FunFam" id="3.40.50.1820:FF:000003">
    <property type="entry name" value="Dipeptidyl peptidase 4"/>
    <property type="match status" value="1"/>
</dbReference>
<evidence type="ECO:0000259" key="9">
    <source>
        <dbReference type="Pfam" id="PF00930"/>
    </source>
</evidence>
<keyword evidence="7" id="KW-1133">Transmembrane helix</keyword>
<name>A0A195FVS0_9HYME</name>
<evidence type="ECO:0000256" key="1">
    <source>
        <dbReference type="ARBA" id="ARBA00004613"/>
    </source>
</evidence>
<reference evidence="10 11" key="1">
    <citation type="submission" date="2016-03" db="EMBL/GenBank/DDBJ databases">
        <title>Trachymyrmex septentrionalis WGS genome.</title>
        <authorList>
            <person name="Nygaard S."/>
            <person name="Hu H."/>
            <person name="Boomsma J."/>
            <person name="Zhang G."/>
        </authorList>
    </citation>
    <scope>NUCLEOTIDE SEQUENCE [LARGE SCALE GENOMIC DNA]</scope>
    <source>
        <strain evidence="10">Tsep2-gDNA-1</strain>
        <tissue evidence="10">Whole body</tissue>
    </source>
</reference>
<dbReference type="InterPro" id="IPR018450">
    <property type="entry name" value="Romo1/Mgr2"/>
</dbReference>
<evidence type="ECO:0000256" key="7">
    <source>
        <dbReference type="SAM" id="Phobius"/>
    </source>
</evidence>
<dbReference type="EMBL" id="KQ981264">
    <property type="protein sequence ID" value="KYN43954.1"/>
    <property type="molecule type" value="Genomic_DNA"/>
</dbReference>
<dbReference type="GO" id="GO:0006508">
    <property type="term" value="P:proteolysis"/>
    <property type="evidence" value="ECO:0007669"/>
    <property type="project" value="InterPro"/>
</dbReference>
<dbReference type="SMART" id="SM01378">
    <property type="entry name" value="Romo1"/>
    <property type="match status" value="1"/>
</dbReference>
<dbReference type="GO" id="GO:0008236">
    <property type="term" value="F:serine-type peptidase activity"/>
    <property type="evidence" value="ECO:0007669"/>
    <property type="project" value="InterPro"/>
</dbReference>
<dbReference type="PANTHER" id="PTHR11731">
    <property type="entry name" value="PROTEASE FAMILY S9B,C DIPEPTIDYL-PEPTIDASE IV-RELATED"/>
    <property type="match status" value="1"/>
</dbReference>
<dbReference type="InterPro" id="IPR001375">
    <property type="entry name" value="Peptidase_S9_cat"/>
</dbReference>
<evidence type="ECO:0000256" key="2">
    <source>
        <dbReference type="ARBA" id="ARBA00010036"/>
    </source>
</evidence>
<dbReference type="InterPro" id="IPR029058">
    <property type="entry name" value="AB_hydrolase_fold"/>
</dbReference>
<evidence type="ECO:0000256" key="4">
    <source>
        <dbReference type="ARBA" id="ARBA00022729"/>
    </source>
</evidence>
<dbReference type="SUPFAM" id="SSF82171">
    <property type="entry name" value="DPP6 N-terminal domain-like"/>
    <property type="match status" value="1"/>
</dbReference>